<dbReference type="PANTHER" id="PTHR23131">
    <property type="entry name" value="ENDORIBONUCLEASE LACTB2"/>
    <property type="match status" value="1"/>
</dbReference>
<dbReference type="AlphaFoldDB" id="A0A223KS92"/>
<dbReference type="InterPro" id="IPR050662">
    <property type="entry name" value="Sec-metab_biosynth-thioest"/>
</dbReference>
<dbReference type="STRING" id="1314751.GCA_001591425_01620"/>
<dbReference type="GO" id="GO:0016787">
    <property type="term" value="F:hydrolase activity"/>
    <property type="evidence" value="ECO:0007669"/>
    <property type="project" value="UniProtKB-KW"/>
</dbReference>
<name>A0A223KS92_9BACI</name>
<dbReference type="EMBL" id="CP018866">
    <property type="protein sequence ID" value="AST92365.1"/>
    <property type="molecule type" value="Genomic_DNA"/>
</dbReference>
<sequence length="329" mass="37546">MVKVTSKQQIQQITIPTPFPVGDVHTYVILGEKVTLVDAGVRTKEAWEYFKQELNVIGLTPDDIDQIVVTHQHPDHVGLIDFFRKDIPVIGHERSHLWMIKDEAYLKTHTEFYLSILSEAGVDQRFFPLTEKVNDMLHFSCNRGLTDLVDEGDSVQGLDGWKVLYTPGHSSAHISLWHEEKGTLIGGDVLLAHISPNPLIEPCYPGEDERRKALVEYIASLEKLSLLPIRQVLPGHGDIISNAKELIEERLRKQEKRAEKVLAFIRKQPRTAYEVCVHLFPTVYEKQLMLTLSETIGQLDYLEDAKMIEVDRNNVPHQYRGIINESNKG</sequence>
<dbReference type="InterPro" id="IPR001279">
    <property type="entry name" value="Metallo-B-lactamas"/>
</dbReference>
<evidence type="ECO:0000313" key="2">
    <source>
        <dbReference type="EMBL" id="AST92365.1"/>
    </source>
</evidence>
<accession>A0A223KS92</accession>
<feature type="domain" description="Metallo-beta-lactamase" evidence="1">
    <location>
        <begin position="23"/>
        <end position="236"/>
    </location>
</feature>
<reference evidence="2 3" key="1">
    <citation type="submission" date="2016-12" db="EMBL/GenBank/DDBJ databases">
        <title>The whole genome sequencing and assembly of Bacillus cohnii DSM 6307T strain.</title>
        <authorList>
            <person name="Lee Y.-J."/>
            <person name="Yi H."/>
            <person name="Bahn Y.-S."/>
            <person name="Kim J.F."/>
            <person name="Lee D.-W."/>
        </authorList>
    </citation>
    <scope>NUCLEOTIDE SEQUENCE [LARGE SCALE GENOMIC DNA]</scope>
    <source>
        <strain evidence="2 3">DSM 6307</strain>
    </source>
</reference>
<gene>
    <name evidence="2" type="ORF">BC6307_14235</name>
</gene>
<keyword evidence="3" id="KW-1185">Reference proteome</keyword>
<dbReference type="Pfam" id="PF00753">
    <property type="entry name" value="Lactamase_B"/>
    <property type="match status" value="1"/>
</dbReference>
<dbReference type="SMART" id="SM00849">
    <property type="entry name" value="Lactamase_B"/>
    <property type="match status" value="1"/>
</dbReference>
<dbReference type="KEGG" id="bcoh:BC6307_14235"/>
<protein>
    <submittedName>
        <fullName evidence="2">MBL fold metallo-hydrolase</fullName>
    </submittedName>
</protein>
<evidence type="ECO:0000259" key="1">
    <source>
        <dbReference type="SMART" id="SM00849"/>
    </source>
</evidence>
<dbReference type="PANTHER" id="PTHR23131:SF4">
    <property type="entry name" value="METALLO-BETA-LACTAMASE SUPERFAMILY POTEIN"/>
    <property type="match status" value="1"/>
</dbReference>
<dbReference type="RefSeq" id="WP_066414470.1">
    <property type="nucleotide sequence ID" value="NZ_CP018866.1"/>
</dbReference>
<evidence type="ECO:0000313" key="3">
    <source>
        <dbReference type="Proteomes" id="UP000215224"/>
    </source>
</evidence>
<dbReference type="SUPFAM" id="SSF56281">
    <property type="entry name" value="Metallo-hydrolase/oxidoreductase"/>
    <property type="match status" value="1"/>
</dbReference>
<organism evidence="2 3">
    <name type="scientific">Sutcliffiella cohnii</name>
    <dbReference type="NCBI Taxonomy" id="33932"/>
    <lineage>
        <taxon>Bacteria</taxon>
        <taxon>Bacillati</taxon>
        <taxon>Bacillota</taxon>
        <taxon>Bacilli</taxon>
        <taxon>Bacillales</taxon>
        <taxon>Bacillaceae</taxon>
        <taxon>Sutcliffiella</taxon>
    </lineage>
</organism>
<dbReference type="InterPro" id="IPR036866">
    <property type="entry name" value="RibonucZ/Hydroxyglut_hydro"/>
</dbReference>
<keyword evidence="2" id="KW-0378">Hydrolase</keyword>
<dbReference type="Proteomes" id="UP000215224">
    <property type="component" value="Chromosome"/>
</dbReference>
<dbReference type="Gene3D" id="3.60.15.10">
    <property type="entry name" value="Ribonuclease Z/Hydroxyacylglutathione hydrolase-like"/>
    <property type="match status" value="1"/>
</dbReference>
<proteinExistence type="predicted"/>